<organism evidence="1 2">
    <name type="scientific">Tenggerimyces flavus</name>
    <dbReference type="NCBI Taxonomy" id="1708749"/>
    <lineage>
        <taxon>Bacteria</taxon>
        <taxon>Bacillati</taxon>
        <taxon>Actinomycetota</taxon>
        <taxon>Actinomycetes</taxon>
        <taxon>Propionibacteriales</taxon>
        <taxon>Nocardioidaceae</taxon>
        <taxon>Tenggerimyces</taxon>
    </lineage>
</organism>
<sequence>MALEPLSYEQLPALEVRPELGDVDVAASPEWFGDGWKAFRYLLLRRELATLIAEAGPKDFRVLEVR</sequence>
<accession>A0ABV7Y472</accession>
<gene>
    <name evidence="1" type="ORF">ACFOUW_01870</name>
</gene>
<dbReference type="Proteomes" id="UP001595699">
    <property type="component" value="Unassembled WGS sequence"/>
</dbReference>
<comment type="caution">
    <text evidence="1">The sequence shown here is derived from an EMBL/GenBank/DDBJ whole genome shotgun (WGS) entry which is preliminary data.</text>
</comment>
<reference evidence="2" key="1">
    <citation type="journal article" date="2019" name="Int. J. Syst. Evol. Microbiol.">
        <title>The Global Catalogue of Microorganisms (GCM) 10K type strain sequencing project: providing services to taxonomists for standard genome sequencing and annotation.</title>
        <authorList>
            <consortium name="The Broad Institute Genomics Platform"/>
            <consortium name="The Broad Institute Genome Sequencing Center for Infectious Disease"/>
            <person name="Wu L."/>
            <person name="Ma J."/>
        </authorList>
    </citation>
    <scope>NUCLEOTIDE SEQUENCE [LARGE SCALE GENOMIC DNA]</scope>
    <source>
        <strain evidence="2">CGMCC 4.7241</strain>
    </source>
</reference>
<protein>
    <submittedName>
        <fullName evidence="1">Uncharacterized protein</fullName>
    </submittedName>
</protein>
<name>A0ABV7Y472_9ACTN</name>
<evidence type="ECO:0000313" key="1">
    <source>
        <dbReference type="EMBL" id="MFC3759574.1"/>
    </source>
</evidence>
<proteinExistence type="predicted"/>
<dbReference type="RefSeq" id="WP_205122048.1">
    <property type="nucleotide sequence ID" value="NZ_JAFBCM010000001.1"/>
</dbReference>
<evidence type="ECO:0000313" key="2">
    <source>
        <dbReference type="Proteomes" id="UP001595699"/>
    </source>
</evidence>
<dbReference type="EMBL" id="JBHRZH010000001">
    <property type="protein sequence ID" value="MFC3759574.1"/>
    <property type="molecule type" value="Genomic_DNA"/>
</dbReference>
<keyword evidence="2" id="KW-1185">Reference proteome</keyword>